<organism evidence="1 2">
    <name type="scientific">Defluviitalea saccharophila</name>
    <dbReference type="NCBI Taxonomy" id="879970"/>
    <lineage>
        <taxon>Bacteria</taxon>
        <taxon>Bacillati</taxon>
        <taxon>Bacillota</taxon>
        <taxon>Clostridia</taxon>
        <taxon>Lachnospirales</taxon>
        <taxon>Defluviitaleaceae</taxon>
        <taxon>Defluviitalea</taxon>
    </lineage>
</organism>
<accession>A0ABZ2Y730</accession>
<evidence type="ECO:0008006" key="3">
    <source>
        <dbReference type="Google" id="ProtNLM"/>
    </source>
</evidence>
<evidence type="ECO:0000313" key="2">
    <source>
        <dbReference type="Proteomes" id="UP001486565"/>
    </source>
</evidence>
<name>A0ABZ2Y730_9FIRM</name>
<dbReference type="Proteomes" id="UP001486565">
    <property type="component" value="Chromosome"/>
</dbReference>
<gene>
    <name evidence="1" type="ORF">QBE51_06370</name>
</gene>
<evidence type="ECO:0000313" key="1">
    <source>
        <dbReference type="EMBL" id="WZL71137.1"/>
    </source>
</evidence>
<dbReference type="EMBL" id="CP121687">
    <property type="protein sequence ID" value="WZL71137.1"/>
    <property type="molecule type" value="Genomic_DNA"/>
</dbReference>
<dbReference type="RefSeq" id="WP_341878101.1">
    <property type="nucleotide sequence ID" value="NZ_CP121687.1"/>
</dbReference>
<protein>
    <recommendedName>
        <fullName evidence="3">BIG2 domain-containing protein</fullName>
    </recommendedName>
</protein>
<reference evidence="1 2" key="1">
    <citation type="submission" date="2023-03" db="EMBL/GenBank/DDBJ databases">
        <title>Novel Species.</title>
        <authorList>
            <person name="Ma S."/>
        </authorList>
    </citation>
    <scope>NUCLEOTIDE SEQUENCE [LARGE SCALE GENOMIC DNA]</scope>
    <source>
        <strain evidence="1 2">LIND6LT2</strain>
    </source>
</reference>
<sequence length="593" mass="68061">MKNERLFPFERNKYFYGKLLTVRDLQLEQKYVNDKRRLINRLLHGAGIVCGLNVVYVDDQTISVENGMALDYGGREIVVDKPIIKKLPMIEGFDKITDQTSAYLCIAYDEEEKEPVHSIANSSMNYEEVGEFNRYKEGYSLYLNPKEPNIEDLSLKRIVEEEVIIYKDRNVTIKHLTPRFANPLEEMQMLVCVEKHGEVKNIEFRYDVELEHFTTKNGEKFLRIEFNEKNLGDKEYYEIPYILKANNVKQVKGTIKFNPDTFRMTLGDTNYYTEFSKINTVEIITEDIKDKVIERYYQLNMDELVECTDKQEIILAKIDFIKEGSHYIIQRVVNNPLNQYILNTELKHILEDLKDKELVTHAIKDSGKKAASDHIHSSETNPLQTGLNMASGTAKIDFGIEPKYKKIYYSDEIVHGLGIGDANIQTAIEVVGEDTASIENEKLIFGDKELFKELDTLPVIPKVNIGVIAYPKKGTFRIGVQLQETTDVTEINIKWWAYKKVLSTEDIEKKEIEVIINPDVANVTCRSKVNFTATVKGTDNQECIWKLNEEKAGSIDQNGVFIAGNVPGVYEIIAESKEDSTKQASAFVVIEED</sequence>
<proteinExistence type="predicted"/>
<keyword evidence="2" id="KW-1185">Reference proteome</keyword>